<dbReference type="OrthoDB" id="9801454at2"/>
<evidence type="ECO:0000259" key="1">
    <source>
        <dbReference type="Pfam" id="PF02464"/>
    </source>
</evidence>
<dbReference type="NCBIfam" id="TIGR00199">
    <property type="entry name" value="PncC_domain"/>
    <property type="match status" value="1"/>
</dbReference>
<dbReference type="PATRIC" id="fig|61435.5.peg.1041"/>
<dbReference type="SUPFAM" id="SSF142433">
    <property type="entry name" value="CinA-like"/>
    <property type="match status" value="1"/>
</dbReference>
<accession>A0A0V8M2V0</accession>
<comment type="caution">
    <text evidence="2">The sequence shown here is derived from an EMBL/GenBank/DDBJ whole genome shotgun (WGS) entry which is preliminary data.</text>
</comment>
<dbReference type="RefSeq" id="WP_058292507.1">
    <property type="nucleotide sequence ID" value="NZ_JGYD01000018.1"/>
</dbReference>
<evidence type="ECO:0000313" key="3">
    <source>
        <dbReference type="Proteomes" id="UP000053577"/>
    </source>
</evidence>
<sequence length="169" mass="17711">MIDNPDYKLTALAGEIGQLLNKCKLSLGVTESATGGLVSHAITNIPGCSAYYLGSVTSYSNHIKQKLLGVSARTLESQGAVSAETACQMASGGRQLLGADVCLSDTGIAGPGGETPSKPVGLFYLGLSTPEGVKAFERRFAGSREEIKYQAAMAVLEILKEYLEDTFGE</sequence>
<dbReference type="AlphaFoldDB" id="A0A0V8M2V0"/>
<dbReference type="InterPro" id="IPR036653">
    <property type="entry name" value="CinA-like_C"/>
</dbReference>
<gene>
    <name evidence="2" type="ORF">DA01_05275</name>
</gene>
<evidence type="ECO:0000313" key="2">
    <source>
        <dbReference type="EMBL" id="KSV18052.1"/>
    </source>
</evidence>
<dbReference type="Pfam" id="PF02464">
    <property type="entry name" value="CinA"/>
    <property type="match status" value="1"/>
</dbReference>
<proteinExistence type="predicted"/>
<feature type="domain" description="CinA C-terminal" evidence="1">
    <location>
        <begin position="11"/>
        <end position="163"/>
    </location>
</feature>
<dbReference type="EMBL" id="JGYD01000018">
    <property type="protein sequence ID" value="KSV18052.1"/>
    <property type="molecule type" value="Genomic_DNA"/>
</dbReference>
<reference evidence="2 3" key="1">
    <citation type="journal article" date="2015" name="Sci. Rep.">
        <title>A comparative genomics and reductive dehalogenase gene transcription study of two chloroethene-respiring bacteria, Dehalococcoides mccartyi strains MB and 11a.</title>
        <authorList>
            <person name="Low A."/>
            <person name="Shen Z."/>
            <person name="Cheng D."/>
            <person name="Rogers M.J."/>
            <person name="Lee P.K."/>
            <person name="He J."/>
        </authorList>
    </citation>
    <scope>NUCLEOTIDE SEQUENCE [LARGE SCALE GENOMIC DNA]</scope>
    <source>
        <strain evidence="2 3">MB</strain>
    </source>
</reference>
<name>A0A0V8M2V0_9CHLR</name>
<organism evidence="2 3">
    <name type="scientific">Dehalococcoides mccartyi</name>
    <dbReference type="NCBI Taxonomy" id="61435"/>
    <lineage>
        <taxon>Bacteria</taxon>
        <taxon>Bacillati</taxon>
        <taxon>Chloroflexota</taxon>
        <taxon>Dehalococcoidia</taxon>
        <taxon>Dehalococcoidales</taxon>
        <taxon>Dehalococcoidaceae</taxon>
        <taxon>Dehalococcoides</taxon>
    </lineage>
</organism>
<protein>
    <submittedName>
        <fullName evidence="2">Damage-inducible protein CinA</fullName>
    </submittedName>
</protein>
<dbReference type="Gene3D" id="3.90.950.20">
    <property type="entry name" value="CinA-like"/>
    <property type="match status" value="1"/>
</dbReference>
<dbReference type="Proteomes" id="UP000053577">
    <property type="component" value="Unassembled WGS sequence"/>
</dbReference>
<dbReference type="InterPro" id="IPR008136">
    <property type="entry name" value="CinA_C"/>
</dbReference>